<proteinExistence type="predicted"/>
<dbReference type="Pfam" id="PF00534">
    <property type="entry name" value="Glycos_transf_1"/>
    <property type="match status" value="1"/>
</dbReference>
<dbReference type="InterPro" id="IPR001296">
    <property type="entry name" value="Glyco_trans_1"/>
</dbReference>
<dbReference type="OrthoDB" id="9801609at2"/>
<dbReference type="PANTHER" id="PTHR46401:SF2">
    <property type="entry name" value="GLYCOSYLTRANSFERASE WBBK-RELATED"/>
    <property type="match status" value="1"/>
</dbReference>
<evidence type="ECO:0000256" key="1">
    <source>
        <dbReference type="ARBA" id="ARBA00022679"/>
    </source>
</evidence>
<reference evidence="5" key="1">
    <citation type="submission" date="2017-04" db="EMBL/GenBank/DDBJ databases">
        <authorList>
            <person name="Varghese N."/>
            <person name="Submissions S."/>
        </authorList>
    </citation>
    <scope>NUCLEOTIDE SEQUENCE [LARGE SCALE GENOMIC DNA]</scope>
    <source>
        <strain evidence="5">DSM 12126</strain>
    </source>
</reference>
<evidence type="ECO:0000313" key="5">
    <source>
        <dbReference type="Proteomes" id="UP000192756"/>
    </source>
</evidence>
<dbReference type="InterPro" id="IPR028098">
    <property type="entry name" value="Glyco_trans_4-like_N"/>
</dbReference>
<dbReference type="GO" id="GO:0009103">
    <property type="term" value="P:lipopolysaccharide biosynthetic process"/>
    <property type="evidence" value="ECO:0007669"/>
    <property type="project" value="TreeGrafter"/>
</dbReference>
<dbReference type="Pfam" id="PF13439">
    <property type="entry name" value="Glyco_transf_4"/>
    <property type="match status" value="1"/>
</dbReference>
<dbReference type="Proteomes" id="UP000192756">
    <property type="component" value="Unassembled WGS sequence"/>
</dbReference>
<dbReference type="AlphaFoldDB" id="A0A1W2BE12"/>
<keyword evidence="5" id="KW-1185">Reference proteome</keyword>
<protein>
    <submittedName>
        <fullName evidence="4">Glycosyltransferase involved in cell wall bisynthesis</fullName>
    </submittedName>
</protein>
<dbReference type="RefSeq" id="WP_159451686.1">
    <property type="nucleotide sequence ID" value="NZ_FWXT01000001.1"/>
</dbReference>
<feature type="domain" description="Glycosyl transferase family 1" evidence="2">
    <location>
        <begin position="183"/>
        <end position="343"/>
    </location>
</feature>
<evidence type="ECO:0000259" key="3">
    <source>
        <dbReference type="Pfam" id="PF13439"/>
    </source>
</evidence>
<accession>A0A1W2BE12</accession>
<dbReference type="CDD" id="cd03809">
    <property type="entry name" value="GT4_MtfB-like"/>
    <property type="match status" value="1"/>
</dbReference>
<dbReference type="SUPFAM" id="SSF53756">
    <property type="entry name" value="UDP-Glycosyltransferase/glycogen phosphorylase"/>
    <property type="match status" value="1"/>
</dbReference>
<dbReference type="STRING" id="151894.SAMN04488524_2290"/>
<dbReference type="Gene3D" id="3.40.50.2000">
    <property type="entry name" value="Glycogen Phosphorylase B"/>
    <property type="match status" value="2"/>
</dbReference>
<feature type="domain" description="Glycosyltransferase subfamily 4-like N-terminal" evidence="3">
    <location>
        <begin position="20"/>
        <end position="177"/>
    </location>
</feature>
<gene>
    <name evidence="4" type="ORF">SAMN04488524_2290</name>
</gene>
<evidence type="ECO:0000313" key="4">
    <source>
        <dbReference type="EMBL" id="SMC71215.1"/>
    </source>
</evidence>
<evidence type="ECO:0000259" key="2">
    <source>
        <dbReference type="Pfam" id="PF00534"/>
    </source>
</evidence>
<organism evidence="4 5">
    <name type="scientific">Pedobacter africanus</name>
    <dbReference type="NCBI Taxonomy" id="151894"/>
    <lineage>
        <taxon>Bacteria</taxon>
        <taxon>Pseudomonadati</taxon>
        <taxon>Bacteroidota</taxon>
        <taxon>Sphingobacteriia</taxon>
        <taxon>Sphingobacteriales</taxon>
        <taxon>Sphingobacteriaceae</taxon>
        <taxon>Pedobacter</taxon>
    </lineage>
</organism>
<dbReference type="PANTHER" id="PTHR46401">
    <property type="entry name" value="GLYCOSYLTRANSFERASE WBBK-RELATED"/>
    <property type="match status" value="1"/>
</dbReference>
<keyword evidence="1 4" id="KW-0808">Transferase</keyword>
<dbReference type="EMBL" id="FWXT01000001">
    <property type="protein sequence ID" value="SMC71215.1"/>
    <property type="molecule type" value="Genomic_DNA"/>
</dbReference>
<sequence length="367" mass="42005">MTNKHTILYDPQMFDLQKYGGITRYFANLITAVNQTEAYTAILPLVCSYNYYVRNFPQLVSTQMGKLLLKKPSKKYHWNLKYCIKKIKETNFDIFHATYYDPYFLPYLNKPLIVTVHDMIHENHSELFNDSDRVIANKRACMEAADLIIAISNYTRDGIVGYYPHLKDKIRVIYHGLPDRQIEPAQENLPENYMLYVGDRNTPYKNFLPTINAIAGLISKQNSPYLICAGGGKFTQKEIEVFSTLGITNKIIQINPSDPLMKQLYQQALLFIYPSLEEGFGLPMLEAFKNGCPVASSNTSCLPEVGGNAVSYFDPNREQAITQAISELIENPGLRNKRSIDGYEQLKEFTFESCLNKTLNCYNELTP</sequence>
<name>A0A1W2BE12_9SPHI</name>
<dbReference type="GO" id="GO:0016757">
    <property type="term" value="F:glycosyltransferase activity"/>
    <property type="evidence" value="ECO:0007669"/>
    <property type="project" value="InterPro"/>
</dbReference>